<gene>
    <name evidence="1" type="ORF">S01H1_73349</name>
</gene>
<feature type="non-terminal residue" evidence="1">
    <location>
        <position position="1"/>
    </location>
</feature>
<accession>X0XW62</accession>
<protein>
    <submittedName>
        <fullName evidence="1">Uncharacterized protein</fullName>
    </submittedName>
</protein>
<sequence>AGLYPRLVRHAMTGFGSLDVMRFLGCKGLTTGAIHGNFAGQVVSDLKVRPEGVRIKHRVNGNSIKMYDKQGSVLRVEATINEPKDFKVYRPKEGGSADDLAWRTMRRGVADLQRRAKVSQAANERYLDALAEVDAEKPLRELTDGLCCPVKWKGKRARALHPWGQDVAWFEVIGRGELTLNGFRNRDLRQHLFACEPSSPEATRRQSGQVTRRLRLFRAHGLIKKVPHTHRYQLTNKGRAVV</sequence>
<organism evidence="1">
    <name type="scientific">marine sediment metagenome</name>
    <dbReference type="NCBI Taxonomy" id="412755"/>
    <lineage>
        <taxon>unclassified sequences</taxon>
        <taxon>metagenomes</taxon>
        <taxon>ecological metagenomes</taxon>
    </lineage>
</organism>
<comment type="caution">
    <text evidence="1">The sequence shown here is derived from an EMBL/GenBank/DDBJ whole genome shotgun (WGS) entry which is preliminary data.</text>
</comment>
<name>X0XW62_9ZZZZ</name>
<dbReference type="AlphaFoldDB" id="X0XW62"/>
<reference evidence="1" key="1">
    <citation type="journal article" date="2014" name="Front. Microbiol.">
        <title>High frequency of phylogenetically diverse reductive dehalogenase-homologous genes in deep subseafloor sedimentary metagenomes.</title>
        <authorList>
            <person name="Kawai M."/>
            <person name="Futagami T."/>
            <person name="Toyoda A."/>
            <person name="Takaki Y."/>
            <person name="Nishi S."/>
            <person name="Hori S."/>
            <person name="Arai W."/>
            <person name="Tsubouchi T."/>
            <person name="Morono Y."/>
            <person name="Uchiyama I."/>
            <person name="Ito T."/>
            <person name="Fujiyama A."/>
            <person name="Inagaki F."/>
            <person name="Takami H."/>
        </authorList>
    </citation>
    <scope>NUCLEOTIDE SEQUENCE</scope>
    <source>
        <strain evidence="1">Expedition CK06-06</strain>
    </source>
</reference>
<evidence type="ECO:0000313" key="1">
    <source>
        <dbReference type="EMBL" id="GAG29001.1"/>
    </source>
</evidence>
<proteinExistence type="predicted"/>
<dbReference type="EMBL" id="BARS01049009">
    <property type="protein sequence ID" value="GAG29001.1"/>
    <property type="molecule type" value="Genomic_DNA"/>
</dbReference>
<feature type="non-terminal residue" evidence="1">
    <location>
        <position position="242"/>
    </location>
</feature>